<evidence type="ECO:0000256" key="1">
    <source>
        <dbReference type="ARBA" id="ARBA00004613"/>
    </source>
</evidence>
<keyword evidence="7" id="KW-1185">Reference proteome</keyword>
<comment type="caution">
    <text evidence="6">The sequence shown here is derived from an EMBL/GenBank/DDBJ whole genome shotgun (WGS) entry which is preliminary data.</text>
</comment>
<comment type="subcellular location">
    <subcellularLocation>
        <location evidence="1">Secreted</location>
    </subcellularLocation>
</comment>
<dbReference type="Proteomes" id="UP000710815">
    <property type="component" value="Unassembled WGS sequence"/>
</dbReference>
<keyword evidence="3" id="KW-0732">Signal</keyword>
<dbReference type="InterPro" id="IPR013780">
    <property type="entry name" value="Glyco_hydro_b"/>
</dbReference>
<dbReference type="PANTHER" id="PTHR40088:SF2">
    <property type="entry name" value="SECRETED SUGAR HYDROLASE"/>
    <property type="match status" value="1"/>
</dbReference>
<dbReference type="Pfam" id="PF21258">
    <property type="entry name" value="Glyco_hydro_120_ins"/>
    <property type="match status" value="1"/>
</dbReference>
<reference evidence="6 7" key="2">
    <citation type="journal article" date="2021" name="Syst. Appl. Microbiol.">
        <title>Phylogenetic classification of ten novel species belonging to the genus Bifidobacterium comprising B. phasiani sp. nov., B. pongonis sp. nov., B. saguinibicoloris sp. nov., B. colobi sp. nov., B. simiiventris sp. nov., B. santillanense sp. nov., B. miconis sp. nov., B. amazonense sp. nov., B. pluvialisilvae sp. nov., and B. miconisargentati sp. nov.</title>
        <authorList>
            <person name="Lugli G.A."/>
            <person name="Calvete-Torre I."/>
            <person name="Alessandri G."/>
            <person name="Milani C."/>
            <person name="Turroni F."/>
            <person name="Laiolo P."/>
            <person name="Ossiprandi M.C."/>
            <person name="Margolles A."/>
            <person name="Ruiz L."/>
            <person name="Ventura M."/>
        </authorList>
    </citation>
    <scope>NUCLEOTIDE SEQUENCE [LARGE SCALE GENOMIC DNA]</scope>
    <source>
        <strain evidence="6 7">MA1</strain>
    </source>
</reference>
<protein>
    <submittedName>
        <fullName evidence="6">Right-handed parallel beta-helix repeat-containing protein</fullName>
    </submittedName>
</protein>
<sequence>MTEYHVSVNGDDNNLGDAAHPFATISHAAELAVAGDTVTVHEGVYRESVDPLRGGLNDQYRIVYQGASGERRPIITGSEPVGGWRQVDGHPRVWTVTLDNEMFAGFNPFAEIIAGDWLESPKPDCEPHKHLGDVYLNGRSFYESTDLEAVYEPVERTTIKDNALGLDCPVLDPDQTRYVWHAIVDAAAGTTTITANFHDHDPNEELVEISVRRTCFFPTRHFVNYITVRGFEMRQAACDWAPPTSQQWGMVGPNWSCGWIIEDNVLHDAKFSAVSLGKEISSGDNDSMRTDRKTGYQYQLEAVFKGLRVGWRRGQVGSHIVRDNDIYDCGQNGVVGHMGCAFSLVEHNHIHRIGLKREFFGWEVAGIKFHAALDTVIARNNIHDCSLGMWLDWQAQGTRVTGNVFHRNVRDLMIEVSHGPYVVDDNIFASDIMFQNWSQGGAFVNNLICGSIETHTVPDRSTPYHFPHTTGVAGCAVVSGGDERYLNNVFAPQLDKAPIGAFGLREYADHPVSQPEYVQRIRRMWLDPQQGGGERNPLQPLYAGGNLYLAGAGAATEDGSIVGPPERNAADLPYFGGLDAAETATDAVMPITLVESDGGLYLECEVPEAVAASNMPIVTTATLGTPRLVEELYEHADGTPYVLDTDMTGVRAAGATRHAGPLEALAPGRNRIRVW</sequence>
<dbReference type="PANTHER" id="PTHR40088">
    <property type="entry name" value="PECTATE LYASE (EUROFUNG)"/>
    <property type="match status" value="1"/>
</dbReference>
<dbReference type="Gene3D" id="2.60.40.1180">
    <property type="entry name" value="Golgi alpha-mannosidase II"/>
    <property type="match status" value="1"/>
</dbReference>
<dbReference type="Gene3D" id="2.160.20.10">
    <property type="entry name" value="Single-stranded right-handed beta-helix, Pectin lyase-like"/>
    <property type="match status" value="1"/>
</dbReference>
<evidence type="ECO:0000256" key="2">
    <source>
        <dbReference type="ARBA" id="ARBA00022525"/>
    </source>
</evidence>
<gene>
    <name evidence="6" type="ORF">JS533_008950</name>
</gene>
<evidence type="ECO:0000313" key="6">
    <source>
        <dbReference type="EMBL" id="MCH9276391.1"/>
    </source>
</evidence>
<dbReference type="InterPro" id="IPR012334">
    <property type="entry name" value="Pectin_lyas_fold"/>
</dbReference>
<keyword evidence="2" id="KW-0964">Secreted</keyword>
<accession>A0ABS9VWA1</accession>
<dbReference type="InterPro" id="IPR049169">
    <property type="entry name" value="Glyco_hydro_120_ins"/>
</dbReference>
<dbReference type="InterPro" id="IPR011050">
    <property type="entry name" value="Pectin_lyase_fold/virulence"/>
</dbReference>
<dbReference type="SUPFAM" id="SSF51126">
    <property type="entry name" value="Pectin lyase-like"/>
    <property type="match status" value="1"/>
</dbReference>
<dbReference type="EMBL" id="JAFEJT020000037">
    <property type="protein sequence ID" value="MCH9276391.1"/>
    <property type="molecule type" value="Genomic_DNA"/>
</dbReference>
<proteinExistence type="predicted"/>
<dbReference type="Pfam" id="PF13229">
    <property type="entry name" value="Beta_helix"/>
    <property type="match status" value="1"/>
</dbReference>
<dbReference type="RefSeq" id="WP_241514075.1">
    <property type="nucleotide sequence ID" value="NZ_JAFEJT020000037.1"/>
</dbReference>
<feature type="domain" description="Right handed beta helix" evidence="4">
    <location>
        <begin position="317"/>
        <end position="429"/>
    </location>
</feature>
<evidence type="ECO:0000256" key="3">
    <source>
        <dbReference type="ARBA" id="ARBA00022729"/>
    </source>
</evidence>
<evidence type="ECO:0000259" key="4">
    <source>
        <dbReference type="Pfam" id="PF13229"/>
    </source>
</evidence>
<feature type="domain" description="Glycoside hydrolase 120 insertion" evidence="5">
    <location>
        <begin position="83"/>
        <end position="209"/>
    </location>
</feature>
<reference evidence="6 7" key="1">
    <citation type="journal article" date="2021" name="Environ. Microbiol.">
        <title>Genetic insights into the dark matter of the mammalian gut microbiota through targeted genome reconstruction.</title>
        <authorList>
            <person name="Lugli G.A."/>
            <person name="Alessandri G."/>
            <person name="Milani C."/>
            <person name="Viappiani A."/>
            <person name="Fontana F."/>
            <person name="Tarracchini C."/>
            <person name="Mancabelli L."/>
            <person name="Argentini C."/>
            <person name="Ruiz L."/>
            <person name="Margolles A."/>
            <person name="van Sinderen D."/>
            <person name="Turroni F."/>
            <person name="Ventura M."/>
        </authorList>
    </citation>
    <scope>NUCLEOTIDE SEQUENCE [LARGE SCALE GENOMIC DNA]</scope>
    <source>
        <strain evidence="6 7">MA1</strain>
    </source>
</reference>
<organism evidence="6 7">
    <name type="scientific">Bifidobacterium amazonense</name>
    <dbReference type="NCBI Taxonomy" id="2809027"/>
    <lineage>
        <taxon>Bacteria</taxon>
        <taxon>Bacillati</taxon>
        <taxon>Actinomycetota</taxon>
        <taxon>Actinomycetes</taxon>
        <taxon>Bifidobacteriales</taxon>
        <taxon>Bifidobacteriaceae</taxon>
        <taxon>Bifidobacterium</taxon>
    </lineage>
</organism>
<evidence type="ECO:0000313" key="7">
    <source>
        <dbReference type="Proteomes" id="UP000710815"/>
    </source>
</evidence>
<name>A0ABS9VWA1_9BIFI</name>
<dbReference type="InterPro" id="IPR052052">
    <property type="entry name" value="Polysaccharide_Lyase_9"/>
</dbReference>
<dbReference type="InterPro" id="IPR039448">
    <property type="entry name" value="Beta_helix"/>
</dbReference>
<evidence type="ECO:0000259" key="5">
    <source>
        <dbReference type="Pfam" id="PF21258"/>
    </source>
</evidence>